<evidence type="ECO:0000256" key="2">
    <source>
        <dbReference type="ARBA" id="ARBA00023033"/>
    </source>
</evidence>
<comment type="caution">
    <text evidence="4">The sequence shown here is derived from an EMBL/GenBank/DDBJ whole genome shotgun (WGS) entry which is preliminary data.</text>
</comment>
<dbReference type="InterPro" id="IPR011251">
    <property type="entry name" value="Luciferase-like_dom"/>
</dbReference>
<dbReference type="Proteomes" id="UP001601992">
    <property type="component" value="Unassembled WGS sequence"/>
</dbReference>
<dbReference type="InterPro" id="IPR036661">
    <property type="entry name" value="Luciferase-like_sf"/>
</dbReference>
<keyword evidence="5" id="KW-1185">Reference proteome</keyword>
<name>A0ABW6RYR0_9NOCA</name>
<sequence>MKFLLLTLITHQPDPVTGATETPAQRLRRVVDSARLAEELGYDGFAVGERHEDPFISAAPPVVLSHIAAVTSHIALFTGVTTLSLLDPVRAFEDYSTLDNLSGGRLELVIGKGNGAAQAKLFHVTPQDQWERNREGYELFRRLWDSESVTWAGKFRPSLTEAKALPRPLQSRLRIWHGSATSRESVELAALHGDPLFSANVTNPIEPYAELIAYYRQRWAAHGHDPAEALVGAGTAGFYVTRDSQDALRAYRPIFAARQKVARAHGLPIVFETVEDFVERSSALIGSPQQVVDKVLRYHERFGHEAIHLSADSDGLTATQHRASLELFQAEVAPVLRERIASRPLGAQRYLAEEAAR</sequence>
<evidence type="ECO:0000313" key="4">
    <source>
        <dbReference type="EMBL" id="MFF3568071.1"/>
    </source>
</evidence>
<proteinExistence type="predicted"/>
<dbReference type="EMBL" id="JBIAQY010000003">
    <property type="protein sequence ID" value="MFF3568071.1"/>
    <property type="molecule type" value="Genomic_DNA"/>
</dbReference>
<dbReference type="Gene3D" id="3.20.20.30">
    <property type="entry name" value="Luciferase-like domain"/>
    <property type="match status" value="1"/>
</dbReference>
<dbReference type="SUPFAM" id="SSF51679">
    <property type="entry name" value="Bacterial luciferase-like"/>
    <property type="match status" value="1"/>
</dbReference>
<dbReference type="PANTHER" id="PTHR30137">
    <property type="entry name" value="LUCIFERASE-LIKE MONOOXYGENASE"/>
    <property type="match status" value="1"/>
</dbReference>
<keyword evidence="2" id="KW-0503">Monooxygenase</keyword>
<feature type="domain" description="Luciferase-like" evidence="3">
    <location>
        <begin position="1"/>
        <end position="303"/>
    </location>
</feature>
<dbReference type="Pfam" id="PF00296">
    <property type="entry name" value="Bac_luciferase"/>
    <property type="match status" value="1"/>
</dbReference>
<evidence type="ECO:0000259" key="3">
    <source>
        <dbReference type="Pfam" id="PF00296"/>
    </source>
</evidence>
<keyword evidence="1" id="KW-0560">Oxidoreductase</keyword>
<evidence type="ECO:0000313" key="5">
    <source>
        <dbReference type="Proteomes" id="UP001601992"/>
    </source>
</evidence>
<accession>A0ABW6RYR0</accession>
<organism evidence="4 5">
    <name type="scientific">Nocardia jiangxiensis</name>
    <dbReference type="NCBI Taxonomy" id="282685"/>
    <lineage>
        <taxon>Bacteria</taxon>
        <taxon>Bacillati</taxon>
        <taxon>Actinomycetota</taxon>
        <taxon>Actinomycetes</taxon>
        <taxon>Mycobacteriales</taxon>
        <taxon>Nocardiaceae</taxon>
        <taxon>Nocardia</taxon>
    </lineage>
</organism>
<protein>
    <submittedName>
        <fullName evidence="4">LLM class flavin-dependent oxidoreductase</fullName>
    </submittedName>
</protein>
<dbReference type="RefSeq" id="WP_387403232.1">
    <property type="nucleotide sequence ID" value="NZ_JBIAQY010000003.1"/>
</dbReference>
<dbReference type="PANTHER" id="PTHR30137:SF8">
    <property type="entry name" value="BLR5498 PROTEIN"/>
    <property type="match status" value="1"/>
</dbReference>
<gene>
    <name evidence="4" type="ORF">ACFYXQ_09865</name>
</gene>
<dbReference type="InterPro" id="IPR050766">
    <property type="entry name" value="Bact_Lucif_Oxidored"/>
</dbReference>
<reference evidence="4 5" key="1">
    <citation type="submission" date="2024-10" db="EMBL/GenBank/DDBJ databases">
        <title>The Natural Products Discovery Center: Release of the First 8490 Sequenced Strains for Exploring Actinobacteria Biosynthetic Diversity.</title>
        <authorList>
            <person name="Kalkreuter E."/>
            <person name="Kautsar S.A."/>
            <person name="Yang D."/>
            <person name="Bader C.D."/>
            <person name="Teijaro C.N."/>
            <person name="Fluegel L."/>
            <person name="Davis C.M."/>
            <person name="Simpson J.R."/>
            <person name="Lauterbach L."/>
            <person name="Steele A.D."/>
            <person name="Gui C."/>
            <person name="Meng S."/>
            <person name="Li G."/>
            <person name="Viehrig K."/>
            <person name="Ye F."/>
            <person name="Su P."/>
            <person name="Kiefer A.F."/>
            <person name="Nichols A."/>
            <person name="Cepeda A.J."/>
            <person name="Yan W."/>
            <person name="Fan B."/>
            <person name="Jiang Y."/>
            <person name="Adhikari A."/>
            <person name="Zheng C.-J."/>
            <person name="Schuster L."/>
            <person name="Cowan T.M."/>
            <person name="Smanski M.J."/>
            <person name="Chevrette M.G."/>
            <person name="De Carvalho L.P.S."/>
            <person name="Shen B."/>
        </authorList>
    </citation>
    <scope>NUCLEOTIDE SEQUENCE [LARGE SCALE GENOMIC DNA]</scope>
    <source>
        <strain evidence="4 5">NPDC002593</strain>
    </source>
</reference>
<evidence type="ECO:0000256" key="1">
    <source>
        <dbReference type="ARBA" id="ARBA00023002"/>
    </source>
</evidence>